<reference evidence="3 4" key="2">
    <citation type="submission" date="2018-11" db="EMBL/GenBank/DDBJ databases">
        <authorList>
            <consortium name="Pathogen Informatics"/>
        </authorList>
    </citation>
    <scope>NUCLEOTIDE SEQUENCE [LARGE SCALE GENOMIC DNA]</scope>
    <source>
        <strain evidence="3 4">Costa Rica</strain>
    </source>
</reference>
<feature type="coiled-coil region" evidence="1">
    <location>
        <begin position="170"/>
        <end position="226"/>
    </location>
</feature>
<dbReference type="AlphaFoldDB" id="A0A158PK11"/>
<gene>
    <name evidence="3" type="ORF">ACOC_LOCUS9469</name>
</gene>
<evidence type="ECO:0000256" key="1">
    <source>
        <dbReference type="SAM" id="Coils"/>
    </source>
</evidence>
<proteinExistence type="predicted"/>
<protein>
    <submittedName>
        <fullName evidence="5">Myosin_tail_1 domain-containing protein</fullName>
    </submittedName>
</protein>
<evidence type="ECO:0000313" key="3">
    <source>
        <dbReference type="EMBL" id="VDM61054.1"/>
    </source>
</evidence>
<feature type="signal peptide" evidence="2">
    <location>
        <begin position="1"/>
        <end position="19"/>
    </location>
</feature>
<keyword evidence="2" id="KW-0732">Signal</keyword>
<feature type="coiled-coil region" evidence="1">
    <location>
        <begin position="119"/>
        <end position="146"/>
    </location>
</feature>
<evidence type="ECO:0000313" key="5">
    <source>
        <dbReference type="WBParaSite" id="ACOC_0000946801-mRNA-1"/>
    </source>
</evidence>
<dbReference type="EMBL" id="UYYA01004302">
    <property type="protein sequence ID" value="VDM61054.1"/>
    <property type="molecule type" value="Genomic_DNA"/>
</dbReference>
<dbReference type="Gene3D" id="1.20.120.20">
    <property type="entry name" value="Apolipoprotein"/>
    <property type="match status" value="1"/>
</dbReference>
<evidence type="ECO:0000313" key="4">
    <source>
        <dbReference type="Proteomes" id="UP000267027"/>
    </source>
</evidence>
<evidence type="ECO:0000256" key="2">
    <source>
        <dbReference type="SAM" id="SignalP"/>
    </source>
</evidence>
<reference evidence="5" key="1">
    <citation type="submission" date="2016-04" db="UniProtKB">
        <authorList>
            <consortium name="WormBaseParasite"/>
        </authorList>
    </citation>
    <scope>IDENTIFICATION</scope>
</reference>
<feature type="chain" id="PRO_5043135100" evidence="2">
    <location>
        <begin position="20"/>
        <end position="316"/>
    </location>
</feature>
<dbReference type="Proteomes" id="UP000267027">
    <property type="component" value="Unassembled WGS sequence"/>
</dbReference>
<accession>A0A158PK11</accession>
<dbReference type="OrthoDB" id="5845079at2759"/>
<keyword evidence="4" id="KW-1185">Reference proteome</keyword>
<name>A0A158PK11_ANGCS</name>
<organism evidence="5">
    <name type="scientific">Angiostrongylus costaricensis</name>
    <name type="common">Nematode worm</name>
    <dbReference type="NCBI Taxonomy" id="334426"/>
    <lineage>
        <taxon>Eukaryota</taxon>
        <taxon>Metazoa</taxon>
        <taxon>Ecdysozoa</taxon>
        <taxon>Nematoda</taxon>
        <taxon>Chromadorea</taxon>
        <taxon>Rhabditida</taxon>
        <taxon>Rhabditina</taxon>
        <taxon>Rhabditomorpha</taxon>
        <taxon>Strongyloidea</taxon>
        <taxon>Metastrongylidae</taxon>
        <taxon>Angiostrongylus</taxon>
    </lineage>
</organism>
<keyword evidence="1" id="KW-0175">Coiled coil</keyword>
<sequence>MRLTLILSIATVFSTETLEQNGDITALIQSMLNVDRALEEEIKDDILRAKKQQNQISDELLSGLNKSVNTLKDALSEQFSKLQDYQQAYKAKVRSRKQEILAEWKAIVDEITNARVAWEAQEEVEAEKEKEDIHKLLDQLRMANEKRREQKVVEKEEKKEEAWQKVKTKLDELQLKLTDAVNATKEARKEMVESMRSTLFEIKTILEEQKRNRDQMMQERRNKYQSALNQVKSGIISALKQSVEASVAAKLGDKLQNAVDKKLLKEIFSLRNEKQNDVAPVATRATILDEYMNERKTSMPQASSVATAPYVEAKQF</sequence>
<dbReference type="WBParaSite" id="ACOC_0000946801-mRNA-1">
    <property type="protein sequence ID" value="ACOC_0000946801-mRNA-1"/>
    <property type="gene ID" value="ACOC_0000946801"/>
</dbReference>